<dbReference type="GO" id="GO:1901135">
    <property type="term" value="P:carbohydrate derivative metabolic process"/>
    <property type="evidence" value="ECO:0007669"/>
    <property type="project" value="UniProtKB-ARBA"/>
</dbReference>
<sequence>MVLRGWAPQPRILGHGAVGGFVSHCGWNSCLESIVGGVAVAAWPMHADQPANAAPVVGVLGMGIVVKEWAGQVELVRTEAVNDAVRRLMGPGEGERVWRRSGRWFRRPPRRAGRQGSKWTRLLLISAGRRKKEKIERV</sequence>
<dbReference type="Gene3D" id="3.40.50.2000">
    <property type="entry name" value="Glycogen Phosphorylase B"/>
    <property type="match status" value="1"/>
</dbReference>
<evidence type="ECO:0000313" key="2">
    <source>
        <dbReference type="EMBL" id="GER42178.1"/>
    </source>
</evidence>
<reference evidence="3" key="1">
    <citation type="journal article" date="2019" name="Curr. Biol.">
        <title>Genome Sequence of Striga asiatica Provides Insight into the Evolution of Plant Parasitism.</title>
        <authorList>
            <person name="Yoshida S."/>
            <person name="Kim S."/>
            <person name="Wafula E.K."/>
            <person name="Tanskanen J."/>
            <person name="Kim Y.M."/>
            <person name="Honaas L."/>
            <person name="Yang Z."/>
            <person name="Spallek T."/>
            <person name="Conn C.E."/>
            <person name="Ichihashi Y."/>
            <person name="Cheong K."/>
            <person name="Cui S."/>
            <person name="Der J.P."/>
            <person name="Gundlach H."/>
            <person name="Jiao Y."/>
            <person name="Hori C."/>
            <person name="Ishida J.K."/>
            <person name="Kasahara H."/>
            <person name="Kiba T."/>
            <person name="Kim M.S."/>
            <person name="Koo N."/>
            <person name="Laohavisit A."/>
            <person name="Lee Y.H."/>
            <person name="Lumba S."/>
            <person name="McCourt P."/>
            <person name="Mortimer J.C."/>
            <person name="Mutuku J.M."/>
            <person name="Nomura T."/>
            <person name="Sasaki-Sekimoto Y."/>
            <person name="Seto Y."/>
            <person name="Wang Y."/>
            <person name="Wakatake T."/>
            <person name="Sakakibara H."/>
            <person name="Demura T."/>
            <person name="Yamaguchi S."/>
            <person name="Yoneyama K."/>
            <person name="Manabe R.I."/>
            <person name="Nelson D.C."/>
            <person name="Schulman A.H."/>
            <person name="Timko M.P."/>
            <person name="dePamphilis C.W."/>
            <person name="Choi D."/>
            <person name="Shirasu K."/>
        </authorList>
    </citation>
    <scope>NUCLEOTIDE SEQUENCE [LARGE SCALE GENOMIC DNA]</scope>
    <source>
        <strain evidence="3">cv. UVA1</strain>
    </source>
</reference>
<keyword evidence="1 2" id="KW-0808">Transferase</keyword>
<comment type="caution">
    <text evidence="2">The sequence shown here is derived from an EMBL/GenBank/DDBJ whole genome shotgun (WGS) entry which is preliminary data.</text>
</comment>
<dbReference type="OrthoDB" id="913781at2759"/>
<name>A0A5A7QB23_STRAF</name>
<dbReference type="PANTHER" id="PTHR48044">
    <property type="entry name" value="GLYCOSYLTRANSFERASE"/>
    <property type="match status" value="1"/>
</dbReference>
<dbReference type="PANTHER" id="PTHR48044:SF22">
    <property type="entry name" value="GLYCOSYLTRANSFERASE"/>
    <property type="match status" value="1"/>
</dbReference>
<organism evidence="2 3">
    <name type="scientific">Striga asiatica</name>
    <name type="common">Asiatic witchweed</name>
    <name type="synonym">Buchnera asiatica</name>
    <dbReference type="NCBI Taxonomy" id="4170"/>
    <lineage>
        <taxon>Eukaryota</taxon>
        <taxon>Viridiplantae</taxon>
        <taxon>Streptophyta</taxon>
        <taxon>Embryophyta</taxon>
        <taxon>Tracheophyta</taxon>
        <taxon>Spermatophyta</taxon>
        <taxon>Magnoliopsida</taxon>
        <taxon>eudicotyledons</taxon>
        <taxon>Gunneridae</taxon>
        <taxon>Pentapetalae</taxon>
        <taxon>asterids</taxon>
        <taxon>lamiids</taxon>
        <taxon>Lamiales</taxon>
        <taxon>Orobanchaceae</taxon>
        <taxon>Buchnereae</taxon>
        <taxon>Striga</taxon>
    </lineage>
</organism>
<dbReference type="EMBL" id="BKCP01006294">
    <property type="protein sequence ID" value="GER42178.1"/>
    <property type="molecule type" value="Genomic_DNA"/>
</dbReference>
<dbReference type="AlphaFoldDB" id="A0A5A7QB23"/>
<accession>A0A5A7QB23</accession>
<evidence type="ECO:0000313" key="3">
    <source>
        <dbReference type="Proteomes" id="UP000325081"/>
    </source>
</evidence>
<keyword evidence="3" id="KW-1185">Reference proteome</keyword>
<gene>
    <name evidence="2" type="ORF">STAS_18944</name>
</gene>
<proteinExistence type="predicted"/>
<dbReference type="SUPFAM" id="SSF53756">
    <property type="entry name" value="UDP-Glycosyltransferase/glycogen phosphorylase"/>
    <property type="match status" value="1"/>
</dbReference>
<dbReference type="InterPro" id="IPR002213">
    <property type="entry name" value="UDP_glucos_trans"/>
</dbReference>
<dbReference type="Pfam" id="PF00201">
    <property type="entry name" value="UDPGT"/>
    <property type="match status" value="1"/>
</dbReference>
<evidence type="ECO:0000256" key="1">
    <source>
        <dbReference type="ARBA" id="ARBA00022679"/>
    </source>
</evidence>
<protein>
    <submittedName>
        <fullName evidence="2">UDP-Glycosyltransferase superfamily protein</fullName>
    </submittedName>
</protein>
<dbReference type="Proteomes" id="UP000325081">
    <property type="component" value="Unassembled WGS sequence"/>
</dbReference>
<dbReference type="GO" id="GO:0008194">
    <property type="term" value="F:UDP-glycosyltransferase activity"/>
    <property type="evidence" value="ECO:0007669"/>
    <property type="project" value="InterPro"/>
</dbReference>